<proteinExistence type="predicted"/>
<organism evidence="3 4">
    <name type="scientific">Pacificimonas flava</name>
    <dbReference type="NCBI Taxonomy" id="1234595"/>
    <lineage>
        <taxon>Bacteria</taxon>
        <taxon>Pseudomonadati</taxon>
        <taxon>Pseudomonadota</taxon>
        <taxon>Alphaproteobacteria</taxon>
        <taxon>Sphingomonadales</taxon>
        <taxon>Sphingosinicellaceae</taxon>
        <taxon>Pacificimonas</taxon>
    </lineage>
</organism>
<accession>M2U8H2</accession>
<evidence type="ECO:0000313" key="3">
    <source>
        <dbReference type="EMBL" id="EMD84272.1"/>
    </source>
</evidence>
<dbReference type="AlphaFoldDB" id="M2U8H2"/>
<keyword evidence="2" id="KW-0472">Membrane</keyword>
<gene>
    <name evidence="3" type="ORF">C725_0202</name>
</gene>
<feature type="region of interest" description="Disordered" evidence="1">
    <location>
        <begin position="51"/>
        <end position="70"/>
    </location>
</feature>
<evidence type="ECO:0000256" key="1">
    <source>
        <dbReference type="SAM" id="MobiDB-lite"/>
    </source>
</evidence>
<protein>
    <submittedName>
        <fullName evidence="3">Uncharacterized protein</fullName>
    </submittedName>
</protein>
<dbReference type="EMBL" id="AMRV01000001">
    <property type="protein sequence ID" value="EMD84272.1"/>
    <property type="molecule type" value="Genomic_DNA"/>
</dbReference>
<evidence type="ECO:0000256" key="2">
    <source>
        <dbReference type="SAM" id="Phobius"/>
    </source>
</evidence>
<keyword evidence="2" id="KW-1133">Transmembrane helix</keyword>
<dbReference type="RefSeq" id="WP_008599589.1">
    <property type="nucleotide sequence ID" value="NZ_AMRV01000001.1"/>
</dbReference>
<feature type="transmembrane region" description="Helical" evidence="2">
    <location>
        <begin position="6"/>
        <end position="23"/>
    </location>
</feature>
<comment type="caution">
    <text evidence="3">The sequence shown here is derived from an EMBL/GenBank/DDBJ whole genome shotgun (WGS) entry which is preliminary data.</text>
</comment>
<reference evidence="3 4" key="1">
    <citation type="journal article" date="2013" name="Genome Announc.">
        <title>Draft Genome Sequence of Strain JLT2015T, Belonging to the Family Sphingomonadaceae of the Alphaproteobacteria.</title>
        <authorList>
            <person name="Tang K."/>
            <person name="Liu K."/>
            <person name="Li S."/>
            <person name="Jiao N."/>
        </authorList>
    </citation>
    <scope>NUCLEOTIDE SEQUENCE [LARGE SCALE GENOMIC DNA]</scope>
    <source>
        <strain evidence="3 4">JLT2015</strain>
    </source>
</reference>
<keyword evidence="2" id="KW-0812">Transmembrane</keyword>
<sequence length="70" mass="7492">MVHMLIGLVGIIVIGGAAITALMPDDASRRSGPENGWMNADYAQRLKAEEKEKRRLAKAAKKAGKDNADA</sequence>
<dbReference type="Proteomes" id="UP000011717">
    <property type="component" value="Unassembled WGS sequence"/>
</dbReference>
<keyword evidence="4" id="KW-1185">Reference proteome</keyword>
<evidence type="ECO:0000313" key="4">
    <source>
        <dbReference type="Proteomes" id="UP000011717"/>
    </source>
</evidence>
<name>M2U8H2_9SPHN</name>